<reference evidence="27" key="2">
    <citation type="journal article" date="2013" name="Nat. Commun.">
        <title>Genome of the Chinese tree shrew.</title>
        <authorList>
            <person name="Fan Y."/>
            <person name="Huang Z.Y."/>
            <person name="Cao C.C."/>
            <person name="Chen C.S."/>
            <person name="Chen Y.X."/>
            <person name="Fan D.D."/>
            <person name="He J."/>
            <person name="Hou H.L."/>
            <person name="Hu L."/>
            <person name="Hu X.T."/>
            <person name="Jiang X.T."/>
            <person name="Lai R."/>
            <person name="Lang Y.S."/>
            <person name="Liang B."/>
            <person name="Liao S.G."/>
            <person name="Mu D."/>
            <person name="Ma Y.Y."/>
            <person name="Niu Y.Y."/>
            <person name="Sun X.Q."/>
            <person name="Xia J.Q."/>
            <person name="Xiao J."/>
            <person name="Xiong Z.Q."/>
            <person name="Xu L."/>
            <person name="Yang L."/>
            <person name="Zhang Y."/>
            <person name="Zhao W."/>
            <person name="Zhao X.D."/>
            <person name="Zheng Y.T."/>
            <person name="Zhou J.M."/>
            <person name="Zhu Y.B."/>
            <person name="Zhang G.J."/>
            <person name="Wang J."/>
            <person name="Yao Y.G."/>
        </authorList>
    </citation>
    <scope>NUCLEOTIDE SEQUENCE [LARGE SCALE GENOMIC DNA]</scope>
</reference>
<dbReference type="GO" id="GO:0016887">
    <property type="term" value="F:ATP hydrolysis activity"/>
    <property type="evidence" value="ECO:0007669"/>
    <property type="project" value="InterPro"/>
</dbReference>
<dbReference type="FunCoup" id="L9JAV3">
    <property type="interactions" value="1439"/>
</dbReference>
<dbReference type="GO" id="GO:0005524">
    <property type="term" value="F:ATP binding"/>
    <property type="evidence" value="ECO:0007669"/>
    <property type="project" value="UniProtKB-KW"/>
</dbReference>
<dbReference type="FunFam" id="3.40.1110.10:FF:000022">
    <property type="entry name" value="Calcium-transporting ATPase"/>
    <property type="match status" value="1"/>
</dbReference>
<evidence type="ECO:0000256" key="2">
    <source>
        <dbReference type="ARBA" id="ARBA00022448"/>
    </source>
</evidence>
<reference evidence="27" key="1">
    <citation type="submission" date="2012-07" db="EMBL/GenBank/DDBJ databases">
        <title>Genome of the Chinese tree shrew, a rising model animal genetically related to primates.</title>
        <authorList>
            <person name="Zhang G."/>
            <person name="Fan Y."/>
            <person name="Yao Y."/>
            <person name="Huang Z."/>
        </authorList>
    </citation>
    <scope>NUCLEOTIDE SEQUENCE [LARGE SCALE GENOMIC DNA]</scope>
</reference>
<feature type="region of interest" description="Disordered" evidence="24">
    <location>
        <begin position="59"/>
        <end position="82"/>
    </location>
</feature>
<protein>
    <recommendedName>
        <fullName evidence="23">Calcium-transporting ATPase</fullName>
        <ecNumber evidence="23">7.2.2.10</ecNumber>
    </recommendedName>
</protein>
<keyword evidence="8 23" id="KW-0547">Nucleotide-binding</keyword>
<dbReference type="GO" id="GO:0051480">
    <property type="term" value="P:regulation of cytosolic calcium ion concentration"/>
    <property type="evidence" value="ECO:0007669"/>
    <property type="project" value="TreeGrafter"/>
</dbReference>
<evidence type="ECO:0000256" key="8">
    <source>
        <dbReference type="ARBA" id="ARBA00022741"/>
    </source>
</evidence>
<dbReference type="InterPro" id="IPR008250">
    <property type="entry name" value="ATPase_P-typ_transduc_dom_A_sf"/>
</dbReference>
<evidence type="ECO:0000256" key="16">
    <source>
        <dbReference type="ARBA" id="ARBA00023065"/>
    </source>
</evidence>
<name>L9JAV3_TUPCH</name>
<feature type="transmembrane region" description="Helical" evidence="23">
    <location>
        <begin position="1074"/>
        <end position="1091"/>
    </location>
</feature>
<evidence type="ECO:0000256" key="4">
    <source>
        <dbReference type="ARBA" id="ARBA00022553"/>
    </source>
</evidence>
<keyword evidence="27" id="KW-1185">Reference proteome</keyword>
<evidence type="ECO:0000256" key="19">
    <source>
        <dbReference type="ARBA" id="ARBA00023273"/>
    </source>
</evidence>
<dbReference type="GO" id="GO:0005886">
    <property type="term" value="C:plasma membrane"/>
    <property type="evidence" value="ECO:0007669"/>
    <property type="project" value="TreeGrafter"/>
</dbReference>
<dbReference type="FunFam" id="1.20.1110.10:FF:000011">
    <property type="entry name" value="Calcium-transporting ATPase"/>
    <property type="match status" value="1"/>
</dbReference>
<dbReference type="NCBIfam" id="TIGR01517">
    <property type="entry name" value="ATPase-IIB_Ca"/>
    <property type="match status" value="1"/>
</dbReference>
<evidence type="ECO:0000256" key="14">
    <source>
        <dbReference type="ARBA" id="ARBA00022967"/>
    </source>
</evidence>
<comment type="catalytic activity">
    <reaction evidence="20 23">
        <text>Ca(2+)(in) + ATP + H2O = Ca(2+)(out) + ADP + phosphate + H(+)</text>
        <dbReference type="Rhea" id="RHEA:18105"/>
        <dbReference type="ChEBI" id="CHEBI:15377"/>
        <dbReference type="ChEBI" id="CHEBI:15378"/>
        <dbReference type="ChEBI" id="CHEBI:29108"/>
        <dbReference type="ChEBI" id="CHEBI:30616"/>
        <dbReference type="ChEBI" id="CHEBI:43474"/>
        <dbReference type="ChEBI" id="CHEBI:456216"/>
        <dbReference type="EC" id="7.2.2.10"/>
    </reaction>
</comment>
<evidence type="ECO:0000256" key="22">
    <source>
        <dbReference type="ARBA" id="ARBA00062373"/>
    </source>
</evidence>
<evidence type="ECO:0000256" key="18">
    <source>
        <dbReference type="ARBA" id="ARBA00023136"/>
    </source>
</evidence>
<evidence type="ECO:0000256" key="11">
    <source>
        <dbReference type="ARBA" id="ARBA00022842"/>
    </source>
</evidence>
<gene>
    <name evidence="26" type="ORF">TREES_T100003425</name>
</gene>
<dbReference type="Gene3D" id="1.20.1110.10">
    <property type="entry name" value="Calcium-transporting ATPase, transmembrane domain"/>
    <property type="match status" value="3"/>
</dbReference>
<dbReference type="FunFam" id="2.70.150.10:FF:000001">
    <property type="entry name" value="Calcium-transporting ATPase"/>
    <property type="match status" value="1"/>
</dbReference>
<keyword evidence="10 23" id="KW-0067">ATP-binding</keyword>
<feature type="region of interest" description="Disordered" evidence="24">
    <location>
        <begin position="329"/>
        <end position="354"/>
    </location>
</feature>
<dbReference type="InterPro" id="IPR004014">
    <property type="entry name" value="ATPase_P-typ_cation-transptr_N"/>
</dbReference>
<dbReference type="PROSITE" id="PS00154">
    <property type="entry name" value="ATPASE_E1_E2"/>
    <property type="match status" value="1"/>
</dbReference>
<dbReference type="InterPro" id="IPR006068">
    <property type="entry name" value="ATPase_P-typ_cation-transptr_C"/>
</dbReference>
<keyword evidence="11" id="KW-0460">Magnesium</keyword>
<dbReference type="FunFam" id="3.40.50.1000:FF:000007">
    <property type="entry name" value="Calcium-transporting ATPase"/>
    <property type="match status" value="1"/>
</dbReference>
<keyword evidence="18 23" id="KW-0472">Membrane</keyword>
<dbReference type="SUPFAM" id="SSF81660">
    <property type="entry name" value="Metal cation-transporting ATPase, ATP-binding domain N"/>
    <property type="match status" value="2"/>
</dbReference>
<dbReference type="SUPFAM" id="SSF56784">
    <property type="entry name" value="HAD-like"/>
    <property type="match status" value="1"/>
</dbReference>
<evidence type="ECO:0000256" key="15">
    <source>
        <dbReference type="ARBA" id="ARBA00022989"/>
    </source>
</evidence>
<comment type="function">
    <text evidence="23">Catalyzes the hydrolysis of ATP coupled with the transport of calcium.</text>
</comment>
<dbReference type="Gene3D" id="3.40.50.1000">
    <property type="entry name" value="HAD superfamily/HAD-like"/>
    <property type="match status" value="1"/>
</dbReference>
<dbReference type="NCBIfam" id="TIGR01494">
    <property type="entry name" value="ATPase_P-type"/>
    <property type="match status" value="3"/>
</dbReference>
<dbReference type="Pfam" id="PF08282">
    <property type="entry name" value="Hydrolase_3"/>
    <property type="match status" value="1"/>
</dbReference>
<comment type="caution">
    <text evidence="23">Lacks conserved residue(s) required for the propagation of feature annotation.</text>
</comment>
<dbReference type="GO" id="GO:0036126">
    <property type="term" value="C:sperm flagellum"/>
    <property type="evidence" value="ECO:0007669"/>
    <property type="project" value="UniProtKB-ARBA"/>
</dbReference>
<evidence type="ECO:0000313" key="26">
    <source>
        <dbReference type="EMBL" id="ELW47710.1"/>
    </source>
</evidence>
<keyword evidence="16 23" id="KW-0406">Ion transport</keyword>
<evidence type="ECO:0000313" key="27">
    <source>
        <dbReference type="Proteomes" id="UP000011518"/>
    </source>
</evidence>
<keyword evidence="5 23" id="KW-0109">Calcium transport</keyword>
<dbReference type="PANTHER" id="PTHR24093:SF435">
    <property type="entry name" value="PLASMA MEMBRANE CALCIUM-TRANSPORTING ATPASE 4"/>
    <property type="match status" value="1"/>
</dbReference>
<dbReference type="CDD" id="cd02081">
    <property type="entry name" value="P-type_ATPase_Ca_PMCA-like"/>
    <property type="match status" value="1"/>
</dbReference>
<organism evidence="26 27">
    <name type="scientific">Tupaia chinensis</name>
    <name type="common">Chinese tree shrew</name>
    <name type="synonym">Tupaia belangeri chinensis</name>
    <dbReference type="NCBI Taxonomy" id="246437"/>
    <lineage>
        <taxon>Eukaryota</taxon>
        <taxon>Metazoa</taxon>
        <taxon>Chordata</taxon>
        <taxon>Craniata</taxon>
        <taxon>Vertebrata</taxon>
        <taxon>Euteleostomi</taxon>
        <taxon>Mammalia</taxon>
        <taxon>Eutheria</taxon>
        <taxon>Euarchontoglires</taxon>
        <taxon>Scandentia</taxon>
        <taxon>Tupaiidae</taxon>
        <taxon>Tupaia</taxon>
    </lineage>
</organism>
<keyword evidence="14" id="KW-1278">Translocase</keyword>
<evidence type="ECO:0000256" key="17">
    <source>
        <dbReference type="ARBA" id="ARBA00023069"/>
    </source>
</evidence>
<evidence type="ECO:0000256" key="23">
    <source>
        <dbReference type="RuleBase" id="RU361146"/>
    </source>
</evidence>
<keyword evidence="9 23" id="KW-0106">Calcium</keyword>
<keyword evidence="4" id="KW-0597">Phosphoprotein</keyword>
<evidence type="ECO:0000256" key="5">
    <source>
        <dbReference type="ARBA" id="ARBA00022568"/>
    </source>
</evidence>
<evidence type="ECO:0000256" key="20">
    <source>
        <dbReference type="ARBA" id="ARBA00048694"/>
    </source>
</evidence>
<dbReference type="SMART" id="SM00831">
    <property type="entry name" value="Cation_ATPase_N"/>
    <property type="match status" value="1"/>
</dbReference>
<dbReference type="InterPro" id="IPR006408">
    <property type="entry name" value="P-type_ATPase_IIB"/>
</dbReference>
<accession>L9JAV3</accession>
<dbReference type="FunFam" id="1.20.1110.10:FF:000001">
    <property type="entry name" value="Calcium-transporting ATPase"/>
    <property type="match status" value="1"/>
</dbReference>
<keyword evidence="6 23" id="KW-0812">Transmembrane</keyword>
<keyword evidence="15 23" id="KW-1133">Transmembrane helix</keyword>
<keyword evidence="17" id="KW-0969">Cilium</keyword>
<dbReference type="SUPFAM" id="SSF81653">
    <property type="entry name" value="Calcium ATPase, transduction domain A"/>
    <property type="match status" value="1"/>
</dbReference>
<evidence type="ECO:0000256" key="3">
    <source>
        <dbReference type="ARBA" id="ARBA00022475"/>
    </source>
</evidence>
<proteinExistence type="inferred from homology"/>
<dbReference type="SUPFAM" id="SSF81665">
    <property type="entry name" value="Calcium ATPase, transmembrane domain M"/>
    <property type="match status" value="1"/>
</dbReference>
<dbReference type="InterPro" id="IPR018303">
    <property type="entry name" value="ATPase_P-typ_P_site"/>
</dbReference>
<evidence type="ECO:0000256" key="9">
    <source>
        <dbReference type="ARBA" id="ARBA00022837"/>
    </source>
</evidence>
<dbReference type="Pfam" id="PF00689">
    <property type="entry name" value="Cation_ATPase_C"/>
    <property type="match status" value="1"/>
</dbReference>
<dbReference type="GO" id="GO:0046872">
    <property type="term" value="F:metal ion binding"/>
    <property type="evidence" value="ECO:0007669"/>
    <property type="project" value="UniProtKB-KW"/>
</dbReference>
<dbReference type="InterPro" id="IPR059000">
    <property type="entry name" value="ATPase_P-type_domA"/>
</dbReference>
<keyword evidence="12" id="KW-0282">Flagellum</keyword>
<dbReference type="Pfam" id="PF00690">
    <property type="entry name" value="Cation_ATPase_N"/>
    <property type="match status" value="1"/>
</dbReference>
<comment type="similarity">
    <text evidence="1 23">Belongs to the cation transport ATPase (P-type) (TC 3.A.3) family. Type IIB subfamily.</text>
</comment>
<dbReference type="EMBL" id="KB321094">
    <property type="protein sequence ID" value="ELW47710.1"/>
    <property type="molecule type" value="Genomic_DNA"/>
</dbReference>
<dbReference type="InterPro" id="IPR023298">
    <property type="entry name" value="ATPase_P-typ_TM_dom_sf"/>
</dbReference>
<dbReference type="GO" id="GO:0005388">
    <property type="term" value="F:P-type calcium transporter activity"/>
    <property type="evidence" value="ECO:0007669"/>
    <property type="project" value="UniProtKB-EC"/>
</dbReference>
<dbReference type="STRING" id="246437.L9JAV3"/>
<dbReference type="InParanoid" id="L9JAV3"/>
<dbReference type="PRINTS" id="PR00119">
    <property type="entry name" value="CATATPASE"/>
</dbReference>
<feature type="transmembrane region" description="Helical" evidence="23">
    <location>
        <begin position="444"/>
        <end position="470"/>
    </location>
</feature>
<evidence type="ECO:0000256" key="10">
    <source>
        <dbReference type="ARBA" id="ARBA00022840"/>
    </source>
</evidence>
<evidence type="ECO:0000256" key="24">
    <source>
        <dbReference type="SAM" id="MobiDB-lite"/>
    </source>
</evidence>
<feature type="transmembrane region" description="Helical" evidence="23">
    <location>
        <begin position="960"/>
        <end position="981"/>
    </location>
</feature>
<dbReference type="Pfam" id="PF13246">
    <property type="entry name" value="Cation_ATPase"/>
    <property type="match status" value="2"/>
</dbReference>
<keyword evidence="2 23" id="KW-0813">Transport</keyword>
<dbReference type="InterPro" id="IPR022141">
    <property type="entry name" value="ATP_Ca_trans_C"/>
</dbReference>
<dbReference type="Gene3D" id="3.40.1110.10">
    <property type="entry name" value="Calcium-transporting ATPase, cytoplasmic domain N"/>
    <property type="match status" value="2"/>
</dbReference>
<dbReference type="GO" id="GO:0030165">
    <property type="term" value="F:PDZ domain binding"/>
    <property type="evidence" value="ECO:0007669"/>
    <property type="project" value="TreeGrafter"/>
</dbReference>
<dbReference type="Pfam" id="PF00122">
    <property type="entry name" value="E1-E2_ATPase"/>
    <property type="match status" value="1"/>
</dbReference>
<evidence type="ECO:0000256" key="21">
    <source>
        <dbReference type="ARBA" id="ARBA00060429"/>
    </source>
</evidence>
<evidence type="ECO:0000259" key="25">
    <source>
        <dbReference type="SMART" id="SM00831"/>
    </source>
</evidence>
<comment type="subcellular location">
    <subcellularLocation>
        <location evidence="21">Cell projection</location>
        <location evidence="21">Cilium</location>
        <location evidence="21">Flagellum membrane</location>
        <topology evidence="21">Multi-pass membrane protein</topology>
    </subcellularLocation>
    <subcellularLocation>
        <location evidence="23">Membrane</location>
        <topology evidence="23">Multi-pass membrane protein</topology>
    </subcellularLocation>
</comment>
<dbReference type="Pfam" id="PF12424">
    <property type="entry name" value="ATP_Ca_trans_C"/>
    <property type="match status" value="1"/>
</dbReference>
<keyword evidence="13" id="KW-0112">Calmodulin-binding</keyword>
<sequence length="1324" mass="146534">MTNPSEHPLPANSMAESHEGDFGFTVMDLRKLMELRSTDALTQISTHYGGVQNICSRLKTSPVEGNPPAGSQQPPPPPKPGLVCRSVNDLVKAGWRRLPCLSGNPADLEKRRQVFGQNVIPPKKPKTFLELVWEALQDVTLIILEIAAVISLVLSFYRPPGGENERCGQGRGSPEDEGEAEAGWIEGAAILFSVIIVVLVTAFNDWSKEKQFRGLQSRIEQEQKFSIIRNGQLIQLPVAEIVVGDIAQVKYGDLLPADGILIQGNDLKIDESSLTGESDHVKKSLDKDPMLLSGTHVMEGSGRMVVTAVGVNSQTGIIFTLLGASEDDEEDKKKKGKKQGVPENRNKAKTQDGVALEIQPLNSQEGIDNEEKDKKISKVPKKEKSVLQGKLTRLAVQIGKAGLIMSAITVLILILYFVIDNFVIQRRPWLSECTPIYIQYFVKFFIIGVTVLVVAVPEGLPLAVTISLAYSVKKMMKDNNLVRHLDACETMGNATAICSDKTGTLTMNRMTVVQACVGGTHYHQIPSPDVFVPKVLDLIVNGISINSAYTSKILPPEKEGGLPRQVGNKTECALLGFVTDLKQDYQAVRNEVPEEKLYKVYTFNSVRKSMSTVIKKPSGGFRMYSKGASEIILRKKPPEKEGGLPRQVGNKTECALLGFVTDLKQDYQAVRNEVPEEKLYKVYTFNSVRKSMSTVIKKPSGGFRMYSKGASEIILRKCNRILDQKGEALPFKNKDRDDMVRTVIEPMASEGLRTICIAYRDFDDAEPSWDNETEILTQLTCIAVVGIEDPVRPEVPEAIAKCKRAGITVRMVTGDNVNTARAIATKCGILTPGEDFLCLEGKEFNRLIRNEKGEVEQEKLDKIWPKLRVLARSSPTDKHTLVKGIIDSTIGEQRQVVAVTGDGTNDGPALKKADVGFAMGIAGTDVAKEASDIILTDDNFTSIVKAVMWGRNVYDSISKFLQFQLTVNVVAVIVAFTGACITQDSPLKAVQMLWVNLIMDTFASLALATEPPTDALLRRRPYGRNKPLISRTMMKNILGHAVYQLTVIFTLVFAGEKFFDIDSGRKAPLHSPPTQHYTIVFNTFVLMQLFNEINSRKIHGEKNVFSGIYHNIIFCSVVLGTFICQILIVEFGGKPFSCTQLNLAQWLWCLFIAIGELLWGQVISAIPTQSLKFLKEAGHGTAKEEITKDAEGLDEIDHAEMELRRGQILWFRGLNRIQTQIKVVKAFHSSLHESIQKPKNQDSIHSFMTHPEFALDEEGPQTPLLDEREEEDLEKFSKSGTRVLLLDGEVTPHANKNNNAVDCDQVQIVASHTDSPLHSLETSV</sequence>
<keyword evidence="7" id="KW-0479">Metal-binding</keyword>
<dbReference type="Gene3D" id="2.70.150.10">
    <property type="entry name" value="Calcium-transporting ATPase, cytoplasmic transduction domain A"/>
    <property type="match status" value="1"/>
</dbReference>
<dbReference type="GO" id="GO:0005516">
    <property type="term" value="F:calmodulin binding"/>
    <property type="evidence" value="ECO:0007669"/>
    <property type="project" value="UniProtKB-KW"/>
</dbReference>
<dbReference type="InterPro" id="IPR023299">
    <property type="entry name" value="ATPase_P-typ_cyto_dom_N"/>
</dbReference>
<dbReference type="FunFam" id="1.20.1110.10:FF:000002">
    <property type="entry name" value="Calcium-transporting ATPase"/>
    <property type="match status" value="1"/>
</dbReference>
<feature type="transmembrane region" description="Helical" evidence="23">
    <location>
        <begin position="1145"/>
        <end position="1166"/>
    </location>
</feature>
<dbReference type="EC" id="7.2.2.10" evidence="23"/>
<comment type="subunit">
    <text evidence="22">Interacts with PDZD11. Interacts with SLC35G1 and STIM1. Interacts with calmodulin.</text>
</comment>
<evidence type="ECO:0000256" key="6">
    <source>
        <dbReference type="ARBA" id="ARBA00022692"/>
    </source>
</evidence>
<dbReference type="PANTHER" id="PTHR24093">
    <property type="entry name" value="CATION TRANSPORTING ATPASE"/>
    <property type="match status" value="1"/>
</dbReference>
<evidence type="ECO:0000256" key="12">
    <source>
        <dbReference type="ARBA" id="ARBA00022846"/>
    </source>
</evidence>
<dbReference type="Proteomes" id="UP000011518">
    <property type="component" value="Unassembled WGS sequence"/>
</dbReference>
<feature type="transmembrane region" description="Helical" evidence="23">
    <location>
        <begin position="403"/>
        <end position="424"/>
    </location>
</feature>
<dbReference type="GO" id="GO:0070885">
    <property type="term" value="P:negative regulation of calcineurin-NFAT signaling cascade"/>
    <property type="evidence" value="ECO:0007669"/>
    <property type="project" value="UniProtKB-ARBA"/>
</dbReference>
<feature type="transmembrane region" description="Helical" evidence="23">
    <location>
        <begin position="1037"/>
        <end position="1054"/>
    </location>
</feature>
<feature type="domain" description="Cation-transporting P-type ATPase N-terminal" evidence="25">
    <location>
        <begin position="45"/>
        <end position="156"/>
    </location>
</feature>
<dbReference type="InterPro" id="IPR036412">
    <property type="entry name" value="HAD-like_sf"/>
</dbReference>
<keyword evidence="3" id="KW-1003">Cell membrane</keyword>
<dbReference type="InterPro" id="IPR023214">
    <property type="entry name" value="HAD_sf"/>
</dbReference>
<dbReference type="InterPro" id="IPR001757">
    <property type="entry name" value="P_typ_ATPase"/>
</dbReference>
<evidence type="ECO:0000256" key="1">
    <source>
        <dbReference type="ARBA" id="ARBA00006124"/>
    </source>
</evidence>
<evidence type="ECO:0000256" key="7">
    <source>
        <dbReference type="ARBA" id="ARBA00022723"/>
    </source>
</evidence>
<keyword evidence="19" id="KW-0966">Cell projection</keyword>
<feature type="transmembrane region" description="Helical" evidence="23">
    <location>
        <begin position="1112"/>
        <end position="1133"/>
    </location>
</feature>
<evidence type="ECO:0000256" key="13">
    <source>
        <dbReference type="ARBA" id="ARBA00022860"/>
    </source>
</evidence>
<dbReference type="eggNOG" id="KOG0204">
    <property type="taxonomic scope" value="Eukaryota"/>
</dbReference>